<dbReference type="InterPro" id="IPR001343">
    <property type="entry name" value="Hemolysn_Ca-bd"/>
</dbReference>
<evidence type="ECO:0000313" key="6">
    <source>
        <dbReference type="Proteomes" id="UP000621266"/>
    </source>
</evidence>
<feature type="region of interest" description="Disordered" evidence="3">
    <location>
        <begin position="130"/>
        <end position="186"/>
    </location>
</feature>
<keyword evidence="2" id="KW-0964">Secreted</keyword>
<dbReference type="Pfam" id="PF00353">
    <property type="entry name" value="HemolysinCabind"/>
    <property type="match status" value="2"/>
</dbReference>
<dbReference type="EMBL" id="WHPN01000348">
    <property type="protein sequence ID" value="KAF4406841.1"/>
    <property type="molecule type" value="Genomic_DNA"/>
</dbReference>
<evidence type="ECO:0000256" key="3">
    <source>
        <dbReference type="SAM" id="MobiDB-lite"/>
    </source>
</evidence>
<accession>A0ABQ7FCW4</accession>
<evidence type="ECO:0000256" key="4">
    <source>
        <dbReference type="SAM" id="SignalP"/>
    </source>
</evidence>
<reference evidence="5 6" key="1">
    <citation type="submission" date="2019-10" db="EMBL/GenBank/DDBJ databases">
        <title>Streptomyces tenebrisbrunneis sp.nov., an endogenous actinomycete isolated from of Lycium ruthenicum.</title>
        <authorList>
            <person name="Ma L."/>
        </authorList>
    </citation>
    <scope>NUCLEOTIDE SEQUENCE [LARGE SCALE GENOMIC DNA]</scope>
    <source>
        <strain evidence="5 6">TRM 66187</strain>
    </source>
</reference>
<dbReference type="PANTHER" id="PTHR38340">
    <property type="entry name" value="S-LAYER PROTEIN"/>
    <property type="match status" value="1"/>
</dbReference>
<proteinExistence type="predicted"/>
<dbReference type="InterPro" id="IPR050557">
    <property type="entry name" value="RTX_toxin/Mannuronan_C5-epim"/>
</dbReference>
<organism evidence="5 6">
    <name type="scientific">Streptomyces lycii</name>
    <dbReference type="NCBI Taxonomy" id="2654337"/>
    <lineage>
        <taxon>Bacteria</taxon>
        <taxon>Bacillati</taxon>
        <taxon>Actinomycetota</taxon>
        <taxon>Actinomycetes</taxon>
        <taxon>Kitasatosporales</taxon>
        <taxon>Streptomycetaceae</taxon>
        <taxon>Streptomyces</taxon>
    </lineage>
</organism>
<dbReference type="PROSITE" id="PS00330">
    <property type="entry name" value="HEMOLYSIN_CALCIUM"/>
    <property type="match status" value="2"/>
</dbReference>
<evidence type="ECO:0000256" key="1">
    <source>
        <dbReference type="ARBA" id="ARBA00004613"/>
    </source>
</evidence>
<protein>
    <submittedName>
        <fullName evidence="5">Calcium-binding protein</fullName>
    </submittedName>
</protein>
<dbReference type="PRINTS" id="PR00313">
    <property type="entry name" value="CABNDNGRPT"/>
</dbReference>
<feature type="chain" id="PRO_5046064069" evidence="4">
    <location>
        <begin position="30"/>
        <end position="241"/>
    </location>
</feature>
<dbReference type="InterPro" id="IPR018511">
    <property type="entry name" value="Hemolysin-typ_Ca-bd_CS"/>
</dbReference>
<keyword evidence="6" id="KW-1185">Reference proteome</keyword>
<name>A0ABQ7FCW4_9ACTN</name>
<evidence type="ECO:0000313" key="5">
    <source>
        <dbReference type="EMBL" id="KAF4406841.1"/>
    </source>
</evidence>
<sequence>MSRRIAPVATVVLAAAGLLATAPPSAANAAAETARAYADDGGHAVYYEAAPGQTNEVVITDANGQTEFTIDDVVPIDPGAGCAHPDPADLTEVVCRLTEFGDFWTRVYADTGDQNDDLTIRAGNENAIHGGPADDSLNGTGHELLYGDGGNDTLVGGSQSGGDGDDLLSAPDYGATGGAGNDTLIGTDADDTLYGGTGHDSLLGRAGDDTLHGNSGNDFLYGGGGTDTLSGGPGSDRLFQD</sequence>
<gene>
    <name evidence="5" type="ORF">GCU69_22860</name>
</gene>
<dbReference type="RefSeq" id="WP_156207023.1">
    <property type="nucleotide sequence ID" value="NZ_WHPN01000348.1"/>
</dbReference>
<keyword evidence="4" id="KW-0732">Signal</keyword>
<evidence type="ECO:0000256" key="2">
    <source>
        <dbReference type="ARBA" id="ARBA00022525"/>
    </source>
</evidence>
<dbReference type="Proteomes" id="UP000621266">
    <property type="component" value="Unassembled WGS sequence"/>
</dbReference>
<dbReference type="InterPro" id="IPR011049">
    <property type="entry name" value="Serralysin-like_metalloprot_C"/>
</dbReference>
<dbReference type="Gene3D" id="2.150.10.10">
    <property type="entry name" value="Serralysin-like metalloprotease, C-terminal"/>
    <property type="match status" value="2"/>
</dbReference>
<dbReference type="SUPFAM" id="SSF51120">
    <property type="entry name" value="beta-Roll"/>
    <property type="match status" value="1"/>
</dbReference>
<comment type="caution">
    <text evidence="5">The sequence shown here is derived from an EMBL/GenBank/DDBJ whole genome shotgun (WGS) entry which is preliminary data.</text>
</comment>
<comment type="subcellular location">
    <subcellularLocation>
        <location evidence="1">Secreted</location>
    </subcellularLocation>
</comment>
<feature type="signal peptide" evidence="4">
    <location>
        <begin position="1"/>
        <end position="29"/>
    </location>
</feature>
<dbReference type="PANTHER" id="PTHR38340:SF1">
    <property type="entry name" value="S-LAYER PROTEIN"/>
    <property type="match status" value="1"/>
</dbReference>